<evidence type="ECO:0000256" key="6">
    <source>
        <dbReference type="ARBA" id="ARBA00041160"/>
    </source>
</evidence>
<gene>
    <name evidence="8" type="primary">LOC115222382</name>
</gene>
<keyword evidence="3" id="KW-0206">Cytoskeleton</keyword>
<proteinExistence type="inferred from homology"/>
<keyword evidence="4" id="KW-0966">Cell projection</keyword>
<sequence>MSRAAGTLITTTKTDYVAPHFMPGYCGHCPTIKFDFAQTYGNITSKYFQDYRSHVLTSSKSNYCSGGHHPTYNTFNPELAINKRARCWDSCIVSPKYRMLNSDLSSRDALEKFYQSTQVHRNYYNDKSGTNYPVQYFQLPTPIEKVFQKKSCLYQHPVYINAYGKPDALPELQNKPPNLKIRKSCYDE</sequence>
<evidence type="ECO:0000256" key="3">
    <source>
        <dbReference type="ARBA" id="ARBA00023212"/>
    </source>
</evidence>
<dbReference type="PANTHER" id="PTHR34924:SF1">
    <property type="entry name" value="PROTEIN FAM166C"/>
    <property type="match status" value="1"/>
</dbReference>
<name>A0A6P7TBM1_9MOLL</name>
<evidence type="ECO:0000256" key="2">
    <source>
        <dbReference type="ARBA" id="ARBA00022490"/>
    </source>
</evidence>
<dbReference type="Proteomes" id="UP000515154">
    <property type="component" value="Linkage group LG19"/>
</dbReference>
<evidence type="ECO:0000313" key="8">
    <source>
        <dbReference type="RefSeq" id="XP_029648453.1"/>
    </source>
</evidence>
<dbReference type="RefSeq" id="XP_029648453.1">
    <property type="nucleotide sequence ID" value="XM_029792593.2"/>
</dbReference>
<dbReference type="AlphaFoldDB" id="A0A6P7TBM1"/>
<comment type="similarity">
    <text evidence="5">Belongs to the CIMIP2 family.</text>
</comment>
<keyword evidence="2" id="KW-0963">Cytoplasm</keyword>
<dbReference type="InterPro" id="IPR018902">
    <property type="entry name" value="CMI2A-C-like_dom"/>
</dbReference>
<dbReference type="GO" id="GO:0005930">
    <property type="term" value="C:axoneme"/>
    <property type="evidence" value="ECO:0007669"/>
    <property type="project" value="UniProtKB-SubCell"/>
</dbReference>
<dbReference type="Pfam" id="PF10629">
    <property type="entry name" value="CMI2B-like"/>
    <property type="match status" value="1"/>
</dbReference>
<dbReference type="PANTHER" id="PTHR34924">
    <property type="entry name" value="UPF0573 PROTEIN C2ORF70"/>
    <property type="match status" value="1"/>
</dbReference>
<comment type="subcellular location">
    <subcellularLocation>
        <location evidence="1">Cytoplasm</location>
        <location evidence="1">Cytoskeleton</location>
        <location evidence="1">Cilium axoneme</location>
    </subcellularLocation>
</comment>
<dbReference type="InterPro" id="IPR052329">
    <property type="entry name" value="CIMIP2C"/>
</dbReference>
<keyword evidence="7" id="KW-1185">Reference proteome</keyword>
<evidence type="ECO:0000313" key="7">
    <source>
        <dbReference type="Proteomes" id="UP000515154"/>
    </source>
</evidence>
<dbReference type="KEGG" id="osn:115222382"/>
<organism evidence="7 8">
    <name type="scientific">Octopus sinensis</name>
    <name type="common">East Asian common octopus</name>
    <dbReference type="NCBI Taxonomy" id="2607531"/>
    <lineage>
        <taxon>Eukaryota</taxon>
        <taxon>Metazoa</taxon>
        <taxon>Spiralia</taxon>
        <taxon>Lophotrochozoa</taxon>
        <taxon>Mollusca</taxon>
        <taxon>Cephalopoda</taxon>
        <taxon>Coleoidea</taxon>
        <taxon>Octopodiformes</taxon>
        <taxon>Octopoda</taxon>
        <taxon>Incirrata</taxon>
        <taxon>Octopodidae</taxon>
        <taxon>Octopus</taxon>
    </lineage>
</organism>
<evidence type="ECO:0000256" key="5">
    <source>
        <dbReference type="ARBA" id="ARBA00035661"/>
    </source>
</evidence>
<protein>
    <recommendedName>
        <fullName evidence="6">Ciliary microtubule inner protein 2C</fullName>
    </recommendedName>
</protein>
<evidence type="ECO:0000256" key="1">
    <source>
        <dbReference type="ARBA" id="ARBA00004430"/>
    </source>
</evidence>
<accession>A0A6P7TBM1</accession>
<reference evidence="8" key="1">
    <citation type="submission" date="2025-08" db="UniProtKB">
        <authorList>
            <consortium name="RefSeq"/>
        </authorList>
    </citation>
    <scope>IDENTIFICATION</scope>
</reference>
<dbReference type="GO" id="GO:0015630">
    <property type="term" value="C:microtubule cytoskeleton"/>
    <property type="evidence" value="ECO:0007669"/>
    <property type="project" value="UniProtKB-ARBA"/>
</dbReference>
<evidence type="ECO:0000256" key="4">
    <source>
        <dbReference type="ARBA" id="ARBA00023273"/>
    </source>
</evidence>